<sequence>MHKSKSSIRKKMKWLLISSAFILIVAIIGYTAILFGGNLVVDEEELILDATTTIETSDGNIIGKLYNENRIPVNIEEIPGHVTEAFVAVEDRRFYDHGGVDFQSVVRAVYRDIIAMAKVEGASTITQQLAKNLFLHNDKTWMRKTKEVMAAIHLERKYSKDEILELYLNEIYFGQGLYGIETASQTFFSKSVKDLNVTEGALLAGLAKAPNGYSPVDHPKKAKARRNVVLKAMDDTGKISTEKRMSSQGKTLGLKVKKNKPNPWTDSYNDLVLQEAKEEYNLSNNELKRGGYRIVVNMNEKAQQIAYKKFKNGDYFPGNTKGVQGAFVMMEQDSGKIVAAIGGRDYQLGDLNRVTVNRQPGSTMKPIAVYGPAMMQEAYQPYTLIRDQKMEINGYTATNYDGNYEGAVSIFEALIESKNASAVWLLNELGVSNAKDYLTKMDITVPDEGLAIALGGLSEGLTPLKMAESYTSFARNGETIDSFAIDKIYDKQNEVIFQGEAATTDVFSPQVAWNMTSILTEAVNEGTASAGEYSKALAGKTGSTQHPHVADEVKDAWFVGYTPQYVSALWMGYDTSDKEHYLTGGSEYPTKLTKAILSELDKEQTLTATFKKPENVKDLPKPIKLPEEVVLNGDYSFGGFSLFKGKLQWTPAKDDRVVYHIYQEKEGVDERIGKVEEKNEFTVNNISIFKATSYYVVPYDPLTKREGNKSNTVTLSM</sequence>
<evidence type="ECO:0000256" key="11">
    <source>
        <dbReference type="ARBA" id="ARBA00022984"/>
    </source>
</evidence>
<evidence type="ECO:0000256" key="4">
    <source>
        <dbReference type="ARBA" id="ARBA00022645"/>
    </source>
</evidence>
<evidence type="ECO:0000313" key="22">
    <source>
        <dbReference type="Proteomes" id="UP000199444"/>
    </source>
</evidence>
<dbReference type="EMBL" id="FNKD01000003">
    <property type="protein sequence ID" value="SDQ86725.1"/>
    <property type="molecule type" value="Genomic_DNA"/>
</dbReference>
<dbReference type="InterPro" id="IPR050396">
    <property type="entry name" value="Glycosyltr_51/Transpeptidase"/>
</dbReference>
<dbReference type="InterPro" id="IPR001460">
    <property type="entry name" value="PCN-bd_Tpept"/>
</dbReference>
<keyword evidence="12 18" id="KW-1133">Transmembrane helix</keyword>
<dbReference type="InterPro" id="IPR036950">
    <property type="entry name" value="PBP_transglycosylase"/>
</dbReference>
<keyword evidence="22" id="KW-1185">Reference proteome</keyword>
<evidence type="ECO:0000256" key="3">
    <source>
        <dbReference type="ARBA" id="ARBA00022475"/>
    </source>
</evidence>
<evidence type="ECO:0000259" key="20">
    <source>
        <dbReference type="Pfam" id="PF00912"/>
    </source>
</evidence>
<dbReference type="InterPro" id="IPR001264">
    <property type="entry name" value="Glyco_trans_51"/>
</dbReference>
<comment type="catalytic activity">
    <reaction evidence="16">
        <text>Preferential cleavage: (Ac)2-L-Lys-D-Ala-|-D-Ala. Also transpeptidation of peptidyl-alanyl moieties that are N-acyl substituents of D-alanine.</text>
        <dbReference type="EC" id="3.4.16.4"/>
    </reaction>
</comment>
<keyword evidence="15" id="KW-0961">Cell wall biogenesis/degradation</keyword>
<dbReference type="Pfam" id="PF00912">
    <property type="entry name" value="Transgly"/>
    <property type="match status" value="1"/>
</dbReference>
<evidence type="ECO:0000256" key="10">
    <source>
        <dbReference type="ARBA" id="ARBA00022960"/>
    </source>
</evidence>
<protein>
    <submittedName>
        <fullName evidence="21">Penicillin-binding protein 2A</fullName>
    </submittedName>
</protein>
<dbReference type="InterPro" id="IPR023346">
    <property type="entry name" value="Lysozyme-like_dom_sf"/>
</dbReference>
<dbReference type="Gene3D" id="1.10.3810.10">
    <property type="entry name" value="Biosynthetic peptidoglycan transglycosylase-like"/>
    <property type="match status" value="1"/>
</dbReference>
<evidence type="ECO:0000256" key="2">
    <source>
        <dbReference type="ARBA" id="ARBA00007739"/>
    </source>
</evidence>
<evidence type="ECO:0000256" key="15">
    <source>
        <dbReference type="ARBA" id="ARBA00023316"/>
    </source>
</evidence>
<name>A0A1H1ED96_9BACI</name>
<dbReference type="GO" id="GO:0006508">
    <property type="term" value="P:proteolysis"/>
    <property type="evidence" value="ECO:0007669"/>
    <property type="project" value="UniProtKB-KW"/>
</dbReference>
<accession>A0A1H1ED96</accession>
<dbReference type="SUPFAM" id="SSF53955">
    <property type="entry name" value="Lysozyme-like"/>
    <property type="match status" value="1"/>
</dbReference>
<keyword evidence="9" id="KW-0378">Hydrolase</keyword>
<dbReference type="FunFam" id="1.10.3810.10:FF:000001">
    <property type="entry name" value="Penicillin-binding protein 1A"/>
    <property type="match status" value="1"/>
</dbReference>
<keyword evidence="4" id="KW-0121">Carboxypeptidase</keyword>
<keyword evidence="14" id="KW-0511">Multifunctional enzyme</keyword>
<dbReference type="GO" id="GO:0008955">
    <property type="term" value="F:peptidoglycan glycosyltransferase activity"/>
    <property type="evidence" value="ECO:0007669"/>
    <property type="project" value="UniProtKB-EC"/>
</dbReference>
<evidence type="ECO:0000256" key="18">
    <source>
        <dbReference type="SAM" id="Phobius"/>
    </source>
</evidence>
<keyword evidence="6" id="KW-0328">Glycosyltransferase</keyword>
<dbReference type="GO" id="GO:0009252">
    <property type="term" value="P:peptidoglycan biosynthetic process"/>
    <property type="evidence" value="ECO:0007669"/>
    <property type="project" value="UniProtKB-KW"/>
</dbReference>
<evidence type="ECO:0000256" key="8">
    <source>
        <dbReference type="ARBA" id="ARBA00022692"/>
    </source>
</evidence>
<keyword evidence="5" id="KW-0645">Protease</keyword>
<dbReference type="AlphaFoldDB" id="A0A1H1ED96"/>
<evidence type="ECO:0000256" key="17">
    <source>
        <dbReference type="ARBA" id="ARBA00049902"/>
    </source>
</evidence>
<evidence type="ECO:0000313" key="21">
    <source>
        <dbReference type="EMBL" id="SDQ86725.1"/>
    </source>
</evidence>
<evidence type="ECO:0000256" key="12">
    <source>
        <dbReference type="ARBA" id="ARBA00022989"/>
    </source>
</evidence>
<reference evidence="21 22" key="1">
    <citation type="submission" date="2016-10" db="EMBL/GenBank/DDBJ databases">
        <authorList>
            <person name="de Groot N.N."/>
        </authorList>
    </citation>
    <scope>NUCLEOTIDE SEQUENCE [LARGE SCALE GENOMIC DNA]</scope>
    <source>
        <strain evidence="21 22">CGMCC 1.10449</strain>
    </source>
</reference>
<dbReference type="Gene3D" id="3.40.710.10">
    <property type="entry name" value="DD-peptidase/beta-lactamase superfamily"/>
    <property type="match status" value="1"/>
</dbReference>
<comment type="similarity">
    <text evidence="2">In the N-terminal section; belongs to the glycosyltransferase 51 family.</text>
</comment>
<dbReference type="STRING" id="553311.SAMN05216231_2836"/>
<keyword evidence="8 18" id="KW-0812">Transmembrane</keyword>
<dbReference type="InterPro" id="IPR012338">
    <property type="entry name" value="Beta-lactam/transpept-like"/>
</dbReference>
<evidence type="ECO:0000259" key="19">
    <source>
        <dbReference type="Pfam" id="PF00905"/>
    </source>
</evidence>
<evidence type="ECO:0000256" key="6">
    <source>
        <dbReference type="ARBA" id="ARBA00022676"/>
    </source>
</evidence>
<comment type="catalytic activity">
    <reaction evidence="17">
        <text>[GlcNAc-(1-&gt;4)-Mur2Ac(oyl-L-Ala-gamma-D-Glu-L-Lys-D-Ala-D-Ala)](n)-di-trans,octa-cis-undecaprenyl diphosphate + beta-D-GlcNAc-(1-&gt;4)-Mur2Ac(oyl-L-Ala-gamma-D-Glu-L-Lys-D-Ala-D-Ala)-di-trans,octa-cis-undecaprenyl diphosphate = [GlcNAc-(1-&gt;4)-Mur2Ac(oyl-L-Ala-gamma-D-Glu-L-Lys-D-Ala-D-Ala)](n+1)-di-trans,octa-cis-undecaprenyl diphosphate + di-trans,octa-cis-undecaprenyl diphosphate + H(+)</text>
        <dbReference type="Rhea" id="RHEA:23708"/>
        <dbReference type="Rhea" id="RHEA-COMP:9602"/>
        <dbReference type="Rhea" id="RHEA-COMP:9603"/>
        <dbReference type="ChEBI" id="CHEBI:15378"/>
        <dbReference type="ChEBI" id="CHEBI:58405"/>
        <dbReference type="ChEBI" id="CHEBI:60033"/>
        <dbReference type="ChEBI" id="CHEBI:78435"/>
        <dbReference type="EC" id="2.4.99.28"/>
    </reaction>
</comment>
<keyword evidence="13 18" id="KW-0472">Membrane</keyword>
<evidence type="ECO:0000256" key="13">
    <source>
        <dbReference type="ARBA" id="ARBA00023136"/>
    </source>
</evidence>
<dbReference type="GO" id="GO:0071555">
    <property type="term" value="P:cell wall organization"/>
    <property type="evidence" value="ECO:0007669"/>
    <property type="project" value="UniProtKB-KW"/>
</dbReference>
<evidence type="ECO:0000256" key="9">
    <source>
        <dbReference type="ARBA" id="ARBA00022801"/>
    </source>
</evidence>
<evidence type="ECO:0000256" key="5">
    <source>
        <dbReference type="ARBA" id="ARBA00022670"/>
    </source>
</evidence>
<keyword evidence="7" id="KW-0808">Transferase</keyword>
<dbReference type="Pfam" id="PF00905">
    <property type="entry name" value="Transpeptidase"/>
    <property type="match status" value="1"/>
</dbReference>
<feature type="domain" description="Penicillin-binding protein transpeptidase" evidence="19">
    <location>
        <begin position="325"/>
        <end position="597"/>
    </location>
</feature>
<keyword evidence="11" id="KW-0573">Peptidoglycan synthesis</keyword>
<dbReference type="RefSeq" id="WP_092493616.1">
    <property type="nucleotide sequence ID" value="NZ_FNKD01000003.1"/>
</dbReference>
<evidence type="ECO:0000256" key="14">
    <source>
        <dbReference type="ARBA" id="ARBA00023268"/>
    </source>
</evidence>
<dbReference type="PANTHER" id="PTHR32282:SF32">
    <property type="entry name" value="PENICILLIN-BINDING PROTEIN 2A"/>
    <property type="match status" value="1"/>
</dbReference>
<dbReference type="NCBIfam" id="TIGR02074">
    <property type="entry name" value="PBP_1a_fam"/>
    <property type="match status" value="1"/>
</dbReference>
<dbReference type="GO" id="GO:0009002">
    <property type="term" value="F:serine-type D-Ala-D-Ala carboxypeptidase activity"/>
    <property type="evidence" value="ECO:0007669"/>
    <property type="project" value="UniProtKB-EC"/>
</dbReference>
<gene>
    <name evidence="21" type="ORF">SAMN05216231_2836</name>
</gene>
<dbReference type="GO" id="GO:0008360">
    <property type="term" value="P:regulation of cell shape"/>
    <property type="evidence" value="ECO:0007669"/>
    <property type="project" value="UniProtKB-KW"/>
</dbReference>
<feature type="domain" description="Glycosyl transferase family 51" evidence="20">
    <location>
        <begin position="59"/>
        <end position="233"/>
    </location>
</feature>
<evidence type="ECO:0000256" key="1">
    <source>
        <dbReference type="ARBA" id="ARBA00007090"/>
    </source>
</evidence>
<dbReference type="GO" id="GO:0008658">
    <property type="term" value="F:penicillin binding"/>
    <property type="evidence" value="ECO:0007669"/>
    <property type="project" value="InterPro"/>
</dbReference>
<comment type="similarity">
    <text evidence="1">In the C-terminal section; belongs to the transpeptidase family.</text>
</comment>
<evidence type="ECO:0000256" key="16">
    <source>
        <dbReference type="ARBA" id="ARBA00034000"/>
    </source>
</evidence>
<dbReference type="SUPFAM" id="SSF56601">
    <property type="entry name" value="beta-lactamase/transpeptidase-like"/>
    <property type="match status" value="1"/>
</dbReference>
<feature type="transmembrane region" description="Helical" evidence="18">
    <location>
        <begin position="12"/>
        <end position="35"/>
    </location>
</feature>
<keyword evidence="3" id="KW-1003">Cell membrane</keyword>
<dbReference type="Proteomes" id="UP000199444">
    <property type="component" value="Unassembled WGS sequence"/>
</dbReference>
<organism evidence="21 22">
    <name type="scientific">Virgibacillus salinus</name>
    <dbReference type="NCBI Taxonomy" id="553311"/>
    <lineage>
        <taxon>Bacteria</taxon>
        <taxon>Bacillati</taxon>
        <taxon>Bacillota</taxon>
        <taxon>Bacilli</taxon>
        <taxon>Bacillales</taxon>
        <taxon>Bacillaceae</taxon>
        <taxon>Virgibacillus</taxon>
    </lineage>
</organism>
<evidence type="ECO:0000256" key="7">
    <source>
        <dbReference type="ARBA" id="ARBA00022679"/>
    </source>
</evidence>
<dbReference type="PANTHER" id="PTHR32282">
    <property type="entry name" value="BINDING PROTEIN TRANSPEPTIDASE, PUTATIVE-RELATED"/>
    <property type="match status" value="1"/>
</dbReference>
<dbReference type="GO" id="GO:0030288">
    <property type="term" value="C:outer membrane-bounded periplasmic space"/>
    <property type="evidence" value="ECO:0007669"/>
    <property type="project" value="TreeGrafter"/>
</dbReference>
<proteinExistence type="inferred from homology"/>
<keyword evidence="10" id="KW-0133">Cell shape</keyword>